<dbReference type="Proteomes" id="UP000321638">
    <property type="component" value="Unassembled WGS sequence"/>
</dbReference>
<evidence type="ECO:0000313" key="2">
    <source>
        <dbReference type="Proteomes" id="UP000321638"/>
    </source>
</evidence>
<reference evidence="1 2" key="1">
    <citation type="submission" date="2019-06" db="EMBL/GenBank/DDBJ databases">
        <title>New taxonomy in bacterial strain CC-CFT640, isolated from vineyard.</title>
        <authorList>
            <person name="Lin S.-Y."/>
            <person name="Tsai C.-F."/>
            <person name="Young C.-C."/>
        </authorList>
    </citation>
    <scope>NUCLEOTIDE SEQUENCE [LARGE SCALE GENOMIC DNA]</scope>
    <source>
        <strain evidence="1 2">CC-CFT640</strain>
    </source>
</reference>
<accession>A0A5C8P859</accession>
<dbReference type="EMBL" id="VDUZ01000083">
    <property type="protein sequence ID" value="TXL69430.1"/>
    <property type="molecule type" value="Genomic_DNA"/>
</dbReference>
<gene>
    <name evidence="1" type="ORF">FHP25_39015</name>
</gene>
<sequence length="62" mass="6349">MPPGPALGQGRKVRASGATMTMAESVWLGDGQRVRRTAQIALVGGLGPDGAKVKWAFTKVGG</sequence>
<organism evidence="1 2">
    <name type="scientific">Vineibacter terrae</name>
    <dbReference type="NCBI Taxonomy" id="2586908"/>
    <lineage>
        <taxon>Bacteria</taxon>
        <taxon>Pseudomonadati</taxon>
        <taxon>Pseudomonadota</taxon>
        <taxon>Alphaproteobacteria</taxon>
        <taxon>Hyphomicrobiales</taxon>
        <taxon>Vineibacter</taxon>
    </lineage>
</organism>
<dbReference type="OrthoDB" id="9787373at2"/>
<protein>
    <submittedName>
        <fullName evidence="1">Uncharacterized protein</fullName>
    </submittedName>
</protein>
<dbReference type="AlphaFoldDB" id="A0A5C8P859"/>
<name>A0A5C8P859_9HYPH</name>
<dbReference type="RefSeq" id="WP_147852432.1">
    <property type="nucleotide sequence ID" value="NZ_VDUZ01000083.1"/>
</dbReference>
<proteinExistence type="predicted"/>
<keyword evidence="2" id="KW-1185">Reference proteome</keyword>
<comment type="caution">
    <text evidence="1">The sequence shown here is derived from an EMBL/GenBank/DDBJ whole genome shotgun (WGS) entry which is preliminary data.</text>
</comment>
<evidence type="ECO:0000313" key="1">
    <source>
        <dbReference type="EMBL" id="TXL69430.1"/>
    </source>
</evidence>